<evidence type="ECO:0000313" key="1">
    <source>
        <dbReference type="EMBL" id="GAA1746960.1"/>
    </source>
</evidence>
<dbReference type="EMBL" id="BAAALS010000006">
    <property type="protein sequence ID" value="GAA1746960.1"/>
    <property type="molecule type" value="Genomic_DNA"/>
</dbReference>
<reference evidence="1 2" key="1">
    <citation type="journal article" date="2019" name="Int. J. Syst. Evol. Microbiol.">
        <title>The Global Catalogue of Microorganisms (GCM) 10K type strain sequencing project: providing services to taxonomists for standard genome sequencing and annotation.</title>
        <authorList>
            <consortium name="The Broad Institute Genomics Platform"/>
            <consortium name="The Broad Institute Genome Sequencing Center for Infectious Disease"/>
            <person name="Wu L."/>
            <person name="Ma J."/>
        </authorList>
    </citation>
    <scope>NUCLEOTIDE SEQUENCE [LARGE SCALE GENOMIC DNA]</scope>
    <source>
        <strain evidence="1 2">JCM 13249</strain>
    </source>
</reference>
<keyword evidence="2" id="KW-1185">Reference proteome</keyword>
<sequence>MVSGEDRKAHWLGLTAGAVVSGEDRKAHWLGLTAGAVVSGKDRKAHWLSLTWSGSQRLVRSNERKSPPWRS</sequence>
<evidence type="ECO:0000313" key="2">
    <source>
        <dbReference type="Proteomes" id="UP001500655"/>
    </source>
</evidence>
<proteinExistence type="predicted"/>
<organism evidence="1 2">
    <name type="scientific">Luedemannella helvata</name>
    <dbReference type="NCBI Taxonomy" id="349315"/>
    <lineage>
        <taxon>Bacteria</taxon>
        <taxon>Bacillati</taxon>
        <taxon>Actinomycetota</taxon>
        <taxon>Actinomycetes</taxon>
        <taxon>Micromonosporales</taxon>
        <taxon>Micromonosporaceae</taxon>
        <taxon>Luedemannella</taxon>
    </lineage>
</organism>
<comment type="caution">
    <text evidence="1">The sequence shown here is derived from an EMBL/GenBank/DDBJ whole genome shotgun (WGS) entry which is preliminary data.</text>
</comment>
<name>A0ABN2K2B2_9ACTN</name>
<dbReference type="Proteomes" id="UP001500655">
    <property type="component" value="Unassembled WGS sequence"/>
</dbReference>
<accession>A0ABN2K2B2</accession>
<protein>
    <submittedName>
        <fullName evidence="1">Uncharacterized protein</fullName>
    </submittedName>
</protein>
<gene>
    <name evidence="1" type="ORF">GCM10009681_17660</name>
</gene>